<evidence type="ECO:0000313" key="2">
    <source>
        <dbReference type="Proteomes" id="UP001597511"/>
    </source>
</evidence>
<gene>
    <name evidence="1" type="ORF">ACFS6H_04235</name>
</gene>
<sequence>MKRKVLLSLFSICLLIYSCKKDSPSGSSAKKTNYALSITGGTYPNQTTYVFGTEQFPSGNVSATGALELSSSGQMFKYGNEIYIATFGAPATLRKYGFDENGKPKQAGSISVPGLRTFGAVEFLSTTEAYAASNGFGGIPKMVKFNPSTMEILGYIDLSSLQLTGATEIYYLGLVERDGYLFMGVNYQNASFKNLEDAVFVAVINKSTSTVEKLIKDSRTNMMWNGGTTASFSPSCLVKDASGDIYVNGYANNGKPSGILKIKKGTTEFDPSYFFDLDAVTGGHCLGLFYFDNNNVFTVRYSDASAYPFDGSAAGSFYKINLSAKTSSGNISTAIPAFFGGSTFMTKWDNEKIYFNVSAAGSNAVYSYKISGGAVTKEFDLTGQCNGFTKIN</sequence>
<accession>A0ABW6A0Y5</accession>
<protein>
    <submittedName>
        <fullName evidence="1">DUF4374 domain-containing protein</fullName>
    </submittedName>
</protein>
<comment type="caution">
    <text evidence="1">The sequence shown here is derived from an EMBL/GenBank/DDBJ whole genome shotgun (WGS) entry which is preliminary data.</text>
</comment>
<name>A0ABW6A0Y5_9BACT</name>
<organism evidence="1 2">
    <name type="scientific">Terrimonas rubra</name>
    <dbReference type="NCBI Taxonomy" id="1035890"/>
    <lineage>
        <taxon>Bacteria</taxon>
        <taxon>Pseudomonadati</taxon>
        <taxon>Bacteroidota</taxon>
        <taxon>Chitinophagia</taxon>
        <taxon>Chitinophagales</taxon>
        <taxon>Chitinophagaceae</taxon>
        <taxon>Terrimonas</taxon>
    </lineage>
</organism>
<dbReference type="EMBL" id="JBHUOZ010000001">
    <property type="protein sequence ID" value="MFD2918907.1"/>
    <property type="molecule type" value="Genomic_DNA"/>
</dbReference>
<evidence type="ECO:0000313" key="1">
    <source>
        <dbReference type="EMBL" id="MFD2918907.1"/>
    </source>
</evidence>
<dbReference type="Proteomes" id="UP001597511">
    <property type="component" value="Unassembled WGS sequence"/>
</dbReference>
<dbReference type="PROSITE" id="PS51257">
    <property type="entry name" value="PROKAR_LIPOPROTEIN"/>
    <property type="match status" value="1"/>
</dbReference>
<keyword evidence="2" id="KW-1185">Reference proteome</keyword>
<dbReference type="RefSeq" id="WP_386095545.1">
    <property type="nucleotide sequence ID" value="NZ_JBHUOZ010000001.1"/>
</dbReference>
<proteinExistence type="predicted"/>
<reference evidence="2" key="1">
    <citation type="journal article" date="2019" name="Int. J. Syst. Evol. Microbiol.">
        <title>The Global Catalogue of Microorganisms (GCM) 10K type strain sequencing project: providing services to taxonomists for standard genome sequencing and annotation.</title>
        <authorList>
            <consortium name="The Broad Institute Genomics Platform"/>
            <consortium name="The Broad Institute Genome Sequencing Center for Infectious Disease"/>
            <person name="Wu L."/>
            <person name="Ma J."/>
        </authorList>
    </citation>
    <scope>NUCLEOTIDE SEQUENCE [LARGE SCALE GENOMIC DNA]</scope>
    <source>
        <strain evidence="2">KCTC 23299</strain>
    </source>
</reference>